<accession>A0AAE0TQA9</accession>
<reference evidence="3" key="1">
    <citation type="submission" date="2023-07" db="EMBL/GenBank/DDBJ databases">
        <title>Black Yeasts Isolated from many extreme environments.</title>
        <authorList>
            <person name="Coleine C."/>
            <person name="Stajich J.E."/>
            <person name="Selbmann L."/>
        </authorList>
    </citation>
    <scope>NUCLEOTIDE SEQUENCE</scope>
    <source>
        <strain evidence="3">CCFEE 5485</strain>
    </source>
</reference>
<dbReference type="GO" id="GO:0008180">
    <property type="term" value="C:COP9 signalosome"/>
    <property type="evidence" value="ECO:0007669"/>
    <property type="project" value="TreeGrafter"/>
</dbReference>
<evidence type="ECO:0000256" key="1">
    <source>
        <dbReference type="ARBA" id="ARBA00022490"/>
    </source>
</evidence>
<evidence type="ECO:0000259" key="2">
    <source>
        <dbReference type="Pfam" id="PF22788"/>
    </source>
</evidence>
<sequence>MADAVSTLLSFPPDDTSSLSTKKYDDLANKFLKSLEKQPNATWTRQIEKKNILELLDPATNTIPYLYALNAQVNLAPKASTTLDSHLPLAATFLTTFDPIQARYVGEEFRVLIAWVLECVPAAGVDYLTAATTGLLRLDPTAGTFTSMHLLILRTCLDQAVPSHALPILNKDIYAFPSEPTKNVPEDYPGEDTDLSNTFITTKSGFSHKLKPEYILEYYLLGARIYLGQRNYPRARLFLEYIILTPSSQHAASAMQSEAYAQWILVGLLDQGKRYPLPRTHDGAVMKSIRSVARPYEALADCFEQRDWRKLQAEMEAGMQTWHNDGNLRAVREVREALLRFRVQDLQKRYAALSIERVGLYLGFSSEQTLQMVGEMIRQKQLHASITPSPNDTAANAVLRFHFDITPAVQDDELEQQTKRIESLITSVRDADRRLQLTKEYVEFQKRQKRAGPDAADLADQMDLSYEAPMVAGRGMDGEGDFMEELEDGDEDIMAG</sequence>
<proteinExistence type="predicted"/>
<dbReference type="AlphaFoldDB" id="A0AAE0TQA9"/>
<dbReference type="Proteomes" id="UP001274830">
    <property type="component" value="Unassembled WGS sequence"/>
</dbReference>
<dbReference type="PANTHER" id="PTHR10758:SF1">
    <property type="entry name" value="COP9 SIGNALOSOME COMPLEX SUBUNIT 3"/>
    <property type="match status" value="1"/>
</dbReference>
<gene>
    <name evidence="3" type="ORF">LTR78_008370</name>
</gene>
<dbReference type="InterPro" id="IPR055089">
    <property type="entry name" value="COP9_N"/>
</dbReference>
<evidence type="ECO:0000313" key="3">
    <source>
        <dbReference type="EMBL" id="KAK3671825.1"/>
    </source>
</evidence>
<name>A0AAE0TQA9_9PEZI</name>
<dbReference type="GO" id="GO:0006511">
    <property type="term" value="P:ubiquitin-dependent protein catabolic process"/>
    <property type="evidence" value="ECO:0007669"/>
    <property type="project" value="TreeGrafter"/>
</dbReference>
<dbReference type="EMBL" id="JAUTXT010000039">
    <property type="protein sequence ID" value="KAK3671825.1"/>
    <property type="molecule type" value="Genomic_DNA"/>
</dbReference>
<dbReference type="PANTHER" id="PTHR10758">
    <property type="entry name" value="26S PROTEASOME NON-ATPASE REGULATORY SUBUNIT 3/COP9 SIGNALOSOME COMPLEX SUBUNIT 3"/>
    <property type="match status" value="1"/>
</dbReference>
<organism evidence="3 4">
    <name type="scientific">Recurvomyces mirabilis</name>
    <dbReference type="NCBI Taxonomy" id="574656"/>
    <lineage>
        <taxon>Eukaryota</taxon>
        <taxon>Fungi</taxon>
        <taxon>Dikarya</taxon>
        <taxon>Ascomycota</taxon>
        <taxon>Pezizomycotina</taxon>
        <taxon>Dothideomycetes</taxon>
        <taxon>Dothideomycetidae</taxon>
        <taxon>Mycosphaerellales</taxon>
        <taxon>Teratosphaeriaceae</taxon>
        <taxon>Recurvomyces</taxon>
    </lineage>
</organism>
<feature type="domain" description="COP9 signalosome complex subunit 3 N-terminal helical repeats" evidence="2">
    <location>
        <begin position="46"/>
        <end position="280"/>
    </location>
</feature>
<keyword evidence="4" id="KW-1185">Reference proteome</keyword>
<evidence type="ECO:0000313" key="4">
    <source>
        <dbReference type="Proteomes" id="UP001274830"/>
    </source>
</evidence>
<dbReference type="Pfam" id="PF22788">
    <property type="entry name" value="COP9_hel_rpt"/>
    <property type="match status" value="1"/>
</dbReference>
<keyword evidence="1" id="KW-0963">Cytoplasm</keyword>
<protein>
    <recommendedName>
        <fullName evidence="2">COP9 signalosome complex subunit 3 N-terminal helical repeats domain-containing protein</fullName>
    </recommendedName>
</protein>
<comment type="caution">
    <text evidence="3">The sequence shown here is derived from an EMBL/GenBank/DDBJ whole genome shotgun (WGS) entry which is preliminary data.</text>
</comment>
<dbReference type="InterPro" id="IPR050756">
    <property type="entry name" value="CSN3"/>
</dbReference>